<reference evidence="4 5" key="1">
    <citation type="submission" date="2019-09" db="EMBL/GenBank/DDBJ databases">
        <title>Bird 10,000 Genomes (B10K) Project - Family phase.</title>
        <authorList>
            <person name="Zhang G."/>
        </authorList>
    </citation>
    <scope>NUCLEOTIDE SEQUENCE [LARGE SCALE GENOMIC DNA]</scope>
    <source>
        <strain evidence="4">B10K-DU-029-24</strain>
        <tissue evidence="4">Muscle</tissue>
    </source>
</reference>
<feature type="domain" description="Elongation Factor G" evidence="3">
    <location>
        <begin position="6"/>
        <end position="80"/>
    </location>
</feature>
<dbReference type="EMBL" id="VZTW01020739">
    <property type="protein sequence ID" value="NXU25442.1"/>
    <property type="molecule type" value="Genomic_DNA"/>
</dbReference>
<evidence type="ECO:0000313" key="4">
    <source>
        <dbReference type="EMBL" id="NXU25442.1"/>
    </source>
</evidence>
<evidence type="ECO:0000256" key="1">
    <source>
        <dbReference type="ARBA" id="ARBA00022768"/>
    </source>
</evidence>
<dbReference type="OrthoDB" id="198619at2759"/>
<evidence type="ECO:0000259" key="3">
    <source>
        <dbReference type="Pfam" id="PF14492"/>
    </source>
</evidence>
<keyword evidence="1" id="KW-0251">Elongation factor</keyword>
<evidence type="ECO:0000256" key="2">
    <source>
        <dbReference type="ARBA" id="ARBA00022917"/>
    </source>
</evidence>
<dbReference type="Gene3D" id="3.30.70.870">
    <property type="entry name" value="Elongation Factor G (Translational Gtpase), domain 3"/>
    <property type="match status" value="1"/>
</dbReference>
<proteinExistence type="predicted"/>
<protein>
    <submittedName>
        <fullName evidence="4">EFGM factor</fullName>
    </submittedName>
</protein>
<gene>
    <name evidence="4" type="primary">Gfm1</name>
    <name evidence="4" type="ORF">THACHL_R13143</name>
</gene>
<keyword evidence="2" id="KW-0648">Protein biosynthesis</keyword>
<comment type="caution">
    <text evidence="4">The sequence shown here is derived from an EMBL/GenBank/DDBJ whole genome shotgun (WGS) entry which is preliminary data.</text>
</comment>
<dbReference type="SUPFAM" id="SSF54980">
    <property type="entry name" value="EF-G C-terminal domain-like"/>
    <property type="match status" value="1"/>
</dbReference>
<accession>A0A7L3J7M8</accession>
<dbReference type="GO" id="GO:0003924">
    <property type="term" value="F:GTPase activity"/>
    <property type="evidence" value="ECO:0007669"/>
    <property type="project" value="TreeGrafter"/>
</dbReference>
<dbReference type="GO" id="GO:0005739">
    <property type="term" value="C:mitochondrion"/>
    <property type="evidence" value="ECO:0007669"/>
    <property type="project" value="TreeGrafter"/>
</dbReference>
<dbReference type="CDD" id="cd16262">
    <property type="entry name" value="EFG_III"/>
    <property type="match status" value="1"/>
</dbReference>
<keyword evidence="5" id="KW-1185">Reference proteome</keyword>
<dbReference type="InterPro" id="IPR035647">
    <property type="entry name" value="EFG_III/V"/>
</dbReference>
<dbReference type="AlphaFoldDB" id="A0A7L3J7M8"/>
<sequence>QESIHIPDPVISVAMKPSNKNDFDKFSKGLSRFTREDPTFRIHFDDESKETIASGMGELHLEIYAQRMEREYGCPCTMGKPKVAFRENISAPVP</sequence>
<dbReference type="PANTHER" id="PTHR43636:SF2">
    <property type="entry name" value="ELONGATION FACTOR G, MITOCHONDRIAL"/>
    <property type="match status" value="1"/>
</dbReference>
<feature type="non-terminal residue" evidence="4">
    <location>
        <position position="1"/>
    </location>
</feature>
<evidence type="ECO:0000313" key="5">
    <source>
        <dbReference type="Proteomes" id="UP000556761"/>
    </source>
</evidence>
<name>A0A7L3J7M8_THACH</name>
<feature type="non-terminal residue" evidence="4">
    <location>
        <position position="94"/>
    </location>
</feature>
<organism evidence="4 5">
    <name type="scientific">Thalassarche chlororhynchos</name>
    <name type="common">Atlantic yellow-nosed albatross</name>
    <name type="synonym">Diomedea chlororhynchos</name>
    <dbReference type="NCBI Taxonomy" id="54017"/>
    <lineage>
        <taxon>Eukaryota</taxon>
        <taxon>Metazoa</taxon>
        <taxon>Chordata</taxon>
        <taxon>Craniata</taxon>
        <taxon>Vertebrata</taxon>
        <taxon>Euteleostomi</taxon>
        <taxon>Archelosauria</taxon>
        <taxon>Archosauria</taxon>
        <taxon>Dinosauria</taxon>
        <taxon>Saurischia</taxon>
        <taxon>Theropoda</taxon>
        <taxon>Coelurosauria</taxon>
        <taxon>Aves</taxon>
        <taxon>Neognathae</taxon>
        <taxon>Neoaves</taxon>
        <taxon>Aequornithes</taxon>
        <taxon>Procellariiformes</taxon>
        <taxon>Diomedeidae</taxon>
        <taxon>Thalassarche</taxon>
    </lineage>
</organism>
<dbReference type="PANTHER" id="PTHR43636">
    <property type="entry name" value="ELONGATION FACTOR G, MITOCHONDRIAL"/>
    <property type="match status" value="1"/>
</dbReference>
<dbReference type="Pfam" id="PF14492">
    <property type="entry name" value="EFG_III"/>
    <property type="match status" value="1"/>
</dbReference>
<dbReference type="GO" id="GO:0003746">
    <property type="term" value="F:translation elongation factor activity"/>
    <property type="evidence" value="ECO:0007669"/>
    <property type="project" value="UniProtKB-KW"/>
</dbReference>
<dbReference type="Proteomes" id="UP000556761">
    <property type="component" value="Unassembled WGS sequence"/>
</dbReference>
<dbReference type="GO" id="GO:0070125">
    <property type="term" value="P:mitochondrial translational elongation"/>
    <property type="evidence" value="ECO:0007669"/>
    <property type="project" value="TreeGrafter"/>
</dbReference>
<dbReference type="FunFam" id="3.30.70.870:FF:000008">
    <property type="entry name" value="Elongation factor G, mitochondrial"/>
    <property type="match status" value="1"/>
</dbReference>
<dbReference type="InterPro" id="IPR009022">
    <property type="entry name" value="EFG_III"/>
</dbReference>
<dbReference type="InterPro" id="IPR041095">
    <property type="entry name" value="EFG_II"/>
</dbReference>